<evidence type="ECO:0000256" key="1">
    <source>
        <dbReference type="ARBA" id="ARBA00004613"/>
    </source>
</evidence>
<comment type="similarity">
    <text evidence="2">Belongs to the fatty-acid and retinol-binding protein (FARBP) family.</text>
</comment>
<comment type="subcellular location">
    <subcellularLocation>
        <location evidence="1">Secreted</location>
    </subcellularLocation>
</comment>
<dbReference type="InterPro" id="IPR008632">
    <property type="entry name" value="Gp-FAR-1"/>
</dbReference>
<organism evidence="8 9">
    <name type="scientific">Haemonchus contortus</name>
    <name type="common">Barber pole worm</name>
    <dbReference type="NCBI Taxonomy" id="6289"/>
    <lineage>
        <taxon>Eukaryota</taxon>
        <taxon>Metazoa</taxon>
        <taxon>Ecdysozoa</taxon>
        <taxon>Nematoda</taxon>
        <taxon>Chromadorea</taxon>
        <taxon>Rhabditida</taxon>
        <taxon>Rhabditina</taxon>
        <taxon>Rhabditomorpha</taxon>
        <taxon>Strongyloidea</taxon>
        <taxon>Trichostrongylidae</taxon>
        <taxon>Haemonchus</taxon>
    </lineage>
</organism>
<dbReference type="PANTHER" id="PTHR31418:SF20">
    <property type="entry name" value="PERMEABLE EGGSHELL"/>
    <property type="match status" value="1"/>
</dbReference>
<dbReference type="PANTHER" id="PTHR31418">
    <property type="entry name" value="FATTY-ACID AND RETINOL-BINDING PROTEIN 1"/>
    <property type="match status" value="1"/>
</dbReference>
<keyword evidence="6" id="KW-0446">Lipid-binding</keyword>
<evidence type="ECO:0000313" key="9">
    <source>
        <dbReference type="WBParaSite" id="HCON_00109090-00001"/>
    </source>
</evidence>
<accession>A0A6F7PFB5</accession>
<proteinExistence type="inferred from homology"/>
<dbReference type="Gene3D" id="3.15.20.10">
    <property type="entry name" value="Bactericidal permeability-increasing protein, domain 2"/>
    <property type="match status" value="1"/>
</dbReference>
<dbReference type="GO" id="GO:0008289">
    <property type="term" value="F:lipid binding"/>
    <property type="evidence" value="ECO:0007669"/>
    <property type="project" value="UniProtKB-KW"/>
</dbReference>
<protein>
    <submittedName>
        <fullName evidence="9 10">Lipid-binding serum glycoprotein domain containing protein</fullName>
    </submittedName>
</protein>
<dbReference type="SUPFAM" id="SSF55394">
    <property type="entry name" value="Bactericidal permeability-increasing protein, BPI"/>
    <property type="match status" value="1"/>
</dbReference>
<feature type="chain" id="PRO_5044631435" evidence="7">
    <location>
        <begin position="18"/>
        <end position="494"/>
    </location>
</feature>
<evidence type="ECO:0000256" key="3">
    <source>
        <dbReference type="ARBA" id="ARBA00022525"/>
    </source>
</evidence>
<dbReference type="OMA" id="WSFFVQD"/>
<keyword evidence="3" id="KW-0964">Secreted</keyword>
<dbReference type="WBParaSite" id="HCON_00109090-00002">
    <property type="protein sequence ID" value="HCON_00109090-00002"/>
    <property type="gene ID" value="HCON_00109090"/>
</dbReference>
<dbReference type="GO" id="GO:0005576">
    <property type="term" value="C:extracellular region"/>
    <property type="evidence" value="ECO:0007669"/>
    <property type="project" value="UniProtKB-SubCell"/>
</dbReference>
<dbReference type="AlphaFoldDB" id="A0A6F7PFB5"/>
<keyword evidence="8" id="KW-1185">Reference proteome</keyword>
<evidence type="ECO:0000256" key="4">
    <source>
        <dbReference type="ARBA" id="ARBA00022729"/>
    </source>
</evidence>
<sequence>MMLIAAVLAWLSCHGFASQLGATFGDAAVSQLVRHAAARVLQEPRIAEITLKTRESPSLGSLAHLDILNRVNYKNISVVFHADSLHVVVDKFSLLSHGNLSEIFWPFGLGEQVLELGLQLHRAEIRLDADETTFSLGECLLVGSELAASVPGHWIADRGASAIASIMTPVLDSMICNALRHHIGNLEASKVIRFPVYDLIPEKLRSYVTRNDTTLYYRLKNINVNDHQLTARAQLEWVDITETPVVSLLEDAVNSTLLEVELNGDDVITVWIEDGIVNELLEQVDWNFEWMNEQLPVTSPVIPQDSREFLTTLCTECYFQVNVGARGRPTFAATNSSLVLEKRDRVHLRVVNPDRNLTSVFVSFVLTIQAEMRPSFDGGVLRTLVQLLDTNIEMEVGAFPKSWGIFMQDLMRGMIMDMLWPEIKNAIEELSYGKGVRISRACGVDPNEIRLDIGEGNFAVTTRLALQYLDVDKCVKDLKTSLPNTSKIFQKIER</sequence>
<name>A0A6F7PFB5_HAECO</name>
<dbReference type="InterPro" id="IPR017943">
    <property type="entry name" value="Bactericidal_perm-incr_a/b_dom"/>
</dbReference>
<reference evidence="9 10" key="1">
    <citation type="submission" date="2020-12" db="UniProtKB">
        <authorList>
            <consortium name="WormBaseParasite"/>
        </authorList>
    </citation>
    <scope>IDENTIFICATION</scope>
    <source>
        <strain evidence="9 10">MHco3</strain>
    </source>
</reference>
<evidence type="ECO:0000256" key="6">
    <source>
        <dbReference type="ARBA" id="ARBA00023121"/>
    </source>
</evidence>
<dbReference type="OrthoDB" id="5788395at2759"/>
<evidence type="ECO:0000313" key="10">
    <source>
        <dbReference type="WBParaSite" id="HCON_00109090-00002"/>
    </source>
</evidence>
<keyword evidence="4 7" id="KW-0732">Signal</keyword>
<keyword evidence="5" id="KW-0175">Coiled coil</keyword>
<evidence type="ECO:0000256" key="5">
    <source>
        <dbReference type="ARBA" id="ARBA00023054"/>
    </source>
</evidence>
<feature type="signal peptide" evidence="7">
    <location>
        <begin position="1"/>
        <end position="17"/>
    </location>
</feature>
<evidence type="ECO:0000256" key="2">
    <source>
        <dbReference type="ARBA" id="ARBA00006648"/>
    </source>
</evidence>
<evidence type="ECO:0000313" key="8">
    <source>
        <dbReference type="Proteomes" id="UP000025227"/>
    </source>
</evidence>
<dbReference type="WBParaSite" id="HCON_00109090-00001">
    <property type="protein sequence ID" value="HCON_00109090-00001"/>
    <property type="gene ID" value="HCON_00109090"/>
</dbReference>
<dbReference type="Proteomes" id="UP000025227">
    <property type="component" value="Unplaced"/>
</dbReference>
<evidence type="ECO:0000256" key="7">
    <source>
        <dbReference type="SAM" id="SignalP"/>
    </source>
</evidence>